<evidence type="ECO:0000313" key="2">
    <source>
        <dbReference type="Proteomes" id="UP000663827"/>
    </source>
</evidence>
<reference evidence="1" key="1">
    <citation type="submission" date="2021-01" db="EMBL/GenBank/DDBJ databases">
        <authorList>
            <person name="Kaushik A."/>
        </authorList>
    </citation>
    <scope>NUCLEOTIDE SEQUENCE</scope>
    <source>
        <strain evidence="1">AG5</strain>
    </source>
</reference>
<protein>
    <recommendedName>
        <fullName evidence="3">F-box domain-containing protein</fullName>
    </recommendedName>
</protein>
<comment type="caution">
    <text evidence="1">The sequence shown here is derived from an EMBL/GenBank/DDBJ whole genome shotgun (WGS) entry which is preliminary data.</text>
</comment>
<gene>
    <name evidence="1" type="ORF">RDB_LOCUS73855</name>
</gene>
<proteinExistence type="predicted"/>
<dbReference type="EMBL" id="CAJNJQ010001479">
    <property type="protein sequence ID" value="CAE7140028.1"/>
    <property type="molecule type" value="Genomic_DNA"/>
</dbReference>
<organism evidence="1 2">
    <name type="scientific">Rhizoctonia solani</name>
    <dbReference type="NCBI Taxonomy" id="456999"/>
    <lineage>
        <taxon>Eukaryota</taxon>
        <taxon>Fungi</taxon>
        <taxon>Dikarya</taxon>
        <taxon>Basidiomycota</taxon>
        <taxon>Agaricomycotina</taxon>
        <taxon>Agaricomycetes</taxon>
        <taxon>Cantharellales</taxon>
        <taxon>Ceratobasidiaceae</taxon>
        <taxon>Rhizoctonia</taxon>
    </lineage>
</organism>
<sequence length="486" mass="54398">MPTTKALTQLKEYNRLQCINHLPLELLSHIFLLCDEDTSYDKETPSKYIQVVAPAVCCHWRKVALGTTALWTTIRIMNPAPCKRTALYLAHSGSGASLDIKILIISPEIRKGDKLRELHTYAQQALITFNFIISNGGSPSRWKRLSFGTNIFACCSVAIDFLSKADLSSLENLDFVGMGPWPDHPEDGKMFMDSYNGETTPKPLFLESPPQLRSIRLEGVLDSCLFGDISRPHLAGLTNIYIAFAGPRYPRIDHIYTMLAASPCLIELCFNTGDLDPLEDGDSVATTSTRTKIILPNLESLIFMHITNPIWNLAILQLFKAPALHTLELSFWHDPDTSQQLVDFISDQLNQSSPYFPVTLSTLSFFTMMGETPDLEPLLRAYPNLSTLRTGSIASLLKRPWLAPNLTSVDLVTQDASELKELIIGRCGDGLPLNEVEVRFQGNEDALSGDDREQIERMVKFRFCSWQPHVLTNDEEEGSDSENNAE</sequence>
<name>A0A8H3DZR1_9AGAM</name>
<evidence type="ECO:0008006" key="3">
    <source>
        <dbReference type="Google" id="ProtNLM"/>
    </source>
</evidence>
<evidence type="ECO:0000313" key="1">
    <source>
        <dbReference type="EMBL" id="CAE7140028.1"/>
    </source>
</evidence>
<dbReference type="Proteomes" id="UP000663827">
    <property type="component" value="Unassembled WGS sequence"/>
</dbReference>
<accession>A0A8H3DZR1</accession>
<dbReference type="AlphaFoldDB" id="A0A8H3DZR1"/>